<protein>
    <submittedName>
        <fullName evidence="1">DUF3419 family protein</fullName>
    </submittedName>
</protein>
<comment type="caution">
    <text evidence="1">The sequence shown here is derived from an EMBL/GenBank/DDBJ whole genome shotgun (WGS) entry which is preliminary data.</text>
</comment>
<keyword evidence="2" id="KW-1185">Reference proteome</keyword>
<dbReference type="EMBL" id="RWIS01000003">
    <property type="protein sequence ID" value="RSK35401.1"/>
    <property type="molecule type" value="Genomic_DNA"/>
</dbReference>
<dbReference type="RefSeq" id="WP_125428019.1">
    <property type="nucleotide sequence ID" value="NZ_RWIS01000003.1"/>
</dbReference>
<evidence type="ECO:0000313" key="2">
    <source>
        <dbReference type="Proteomes" id="UP000280066"/>
    </source>
</evidence>
<name>A0A3R9MMD6_9BACT</name>
<reference evidence="1 2" key="1">
    <citation type="submission" date="2018-12" db="EMBL/GenBank/DDBJ databases">
        <authorList>
            <person name="Feng G."/>
            <person name="Zhu H."/>
        </authorList>
    </citation>
    <scope>NUCLEOTIDE SEQUENCE [LARGE SCALE GENOMIC DNA]</scope>
    <source>
        <strain evidence="1 2">9PBR-2</strain>
    </source>
</reference>
<organism evidence="1 2">
    <name type="scientific">Hymenobacter metallilatus</name>
    <dbReference type="NCBI Taxonomy" id="2493666"/>
    <lineage>
        <taxon>Bacteria</taxon>
        <taxon>Pseudomonadati</taxon>
        <taxon>Bacteroidota</taxon>
        <taxon>Cytophagia</taxon>
        <taxon>Cytophagales</taxon>
        <taxon>Hymenobacteraceae</taxon>
        <taxon>Hymenobacter</taxon>
    </lineage>
</organism>
<dbReference type="AlphaFoldDB" id="A0A3R9MMD6"/>
<dbReference type="OrthoDB" id="1522784at2"/>
<dbReference type="Pfam" id="PF11899">
    <property type="entry name" value="DUF3419"/>
    <property type="match status" value="1"/>
</dbReference>
<proteinExistence type="predicted"/>
<sequence length="382" mass="42353">MKTEFCAVALDCLRYSLVWEDSRTLYGALTLQPTDHVLVVTSAGCNALNALLKCPRQVTAIDLNPVQNQLLRLKMHVIAFHEHSVLRGLLGLAGPAAVTDAWQVVGPTLPDAQRVFWAAFFAENPAGILLAGRLERYVTGFLPTLAPALQAKLRQLAEFDDVAEQAAYFAAELETTEFAARFTAYFDAANLSRGRDPRLFRHAAESGGAAFYERLRAAVRTELVRDNFFFRFFFFGPEHLPYAILPPCYQRRHYELLRRQLPKLRLLEGEAVDFLRSPAGQDVTKASLSNIFEYTSAAEFQGTVQALFADGRALRVVYWNLLLDQGTASPGCATLLPVAEAASARLSRQDACFYFRNVRVLDSRLTLAPAVLSSTSTLAHCA</sequence>
<accession>A0A3R9MMD6</accession>
<evidence type="ECO:0000313" key="1">
    <source>
        <dbReference type="EMBL" id="RSK35401.1"/>
    </source>
</evidence>
<dbReference type="PANTHER" id="PTHR47473:SF1">
    <property type="entry name" value="METHYLTRANSFERASE DOMAIN-CONTAINING PROTEIN"/>
    <property type="match status" value="1"/>
</dbReference>
<dbReference type="InterPro" id="IPR021829">
    <property type="entry name" value="DUF3419"/>
</dbReference>
<dbReference type="PANTHER" id="PTHR47473">
    <property type="entry name" value="BTA1P"/>
    <property type="match status" value="1"/>
</dbReference>
<dbReference type="Proteomes" id="UP000280066">
    <property type="component" value="Unassembled WGS sequence"/>
</dbReference>
<gene>
    <name evidence="1" type="ORF">EI290_06795</name>
</gene>